<dbReference type="AlphaFoldDB" id="Z4WUZ9"/>
<evidence type="ECO:0000256" key="8">
    <source>
        <dbReference type="SAM" id="MobiDB-lite"/>
    </source>
</evidence>
<dbReference type="FunFam" id="3.30.559.10:FF:000007">
    <property type="entry name" value="Dihydrolipoamide acetyltransferase component of pyruvate dehydrogenase complex"/>
    <property type="match status" value="1"/>
</dbReference>
<dbReference type="CDD" id="cd06849">
    <property type="entry name" value="lipoyl_domain"/>
    <property type="match status" value="1"/>
</dbReference>
<gene>
    <name evidence="11" type="ORF">HMPREF0636_0439</name>
</gene>
<evidence type="ECO:0000256" key="3">
    <source>
        <dbReference type="ARBA" id="ARBA00011484"/>
    </source>
</evidence>
<dbReference type="InterPro" id="IPR000089">
    <property type="entry name" value="Biotin_lipoyl"/>
</dbReference>
<evidence type="ECO:0000256" key="5">
    <source>
        <dbReference type="ARBA" id="ARBA00022823"/>
    </source>
</evidence>
<dbReference type="SUPFAM" id="SSF47005">
    <property type="entry name" value="Peripheral subunit-binding domain of 2-oxo acid dehydrogenase complex"/>
    <property type="match status" value="1"/>
</dbReference>
<keyword evidence="6 7" id="KW-0012">Acyltransferase</keyword>
<dbReference type="Gene3D" id="2.40.50.100">
    <property type="match status" value="1"/>
</dbReference>
<feature type="domain" description="Peripheral subunit-binding (PSBD)" evidence="10">
    <location>
        <begin position="123"/>
        <end position="163"/>
    </location>
</feature>
<dbReference type="InterPro" id="IPR023213">
    <property type="entry name" value="CAT-like_dom_sf"/>
</dbReference>
<evidence type="ECO:0000256" key="2">
    <source>
        <dbReference type="ARBA" id="ARBA00007317"/>
    </source>
</evidence>
<dbReference type="GO" id="GO:0016407">
    <property type="term" value="F:acetyltransferase activity"/>
    <property type="evidence" value="ECO:0007669"/>
    <property type="project" value="TreeGrafter"/>
</dbReference>
<feature type="region of interest" description="Disordered" evidence="8">
    <location>
        <begin position="86"/>
        <end position="113"/>
    </location>
</feature>
<evidence type="ECO:0000256" key="4">
    <source>
        <dbReference type="ARBA" id="ARBA00022679"/>
    </source>
</evidence>
<dbReference type="Proteomes" id="UP000023482">
    <property type="component" value="Unassembled WGS sequence"/>
</dbReference>
<accession>Z4WUZ9</accession>
<comment type="subunit">
    <text evidence="3">Forms a 24-polypeptide structural core with octahedral symmetry.</text>
</comment>
<keyword evidence="12" id="KW-1185">Reference proteome</keyword>
<dbReference type="OrthoDB" id="9805770at2"/>
<dbReference type="InterPro" id="IPR004167">
    <property type="entry name" value="PSBD"/>
</dbReference>
<sequence>MATFDIKMPKMGESVTECTITVLNVKVGDFIEEDTELFEITSAKTAATIPSPVAGKIVKINYAEGDTVPVGLPVVVVDTDVDATVAPSATKEPKEETPQARIETKDTPTPAVTEVHRGSVERWYSPVVIERAKAAKVSQEELDSIQGTGFGGRVSKADIVRYIEQKKGAPAPTPRVERSASVVAPQSSRPQVTAPTISIGADDKVIPMDPIRRIIADRMVQSVQVAPHVTSFMKIDITDLVAWREAEKDAFKKKEGFALTYMTPVIEAVAHALKQYPRINASVDGYNIIERKHINVGMAVALPDGNLVVPVIHDADKLSRTGVAEQVSQLAEKSRSGKLSPDEMSGGTFTISNYGSSGTLFGTPIINQPEAAILGIGAIEKELAILETVSGDVVATRHKMYLSFSYDHRIIDGMLGGAFLQAVAHYLEDWKTNKGL</sequence>
<dbReference type="GO" id="GO:0031405">
    <property type="term" value="F:lipoic acid binding"/>
    <property type="evidence" value="ECO:0007669"/>
    <property type="project" value="TreeGrafter"/>
</dbReference>
<dbReference type="EMBL" id="JDFF01000024">
    <property type="protein sequence ID" value="EWC91605.1"/>
    <property type="molecule type" value="Genomic_DNA"/>
</dbReference>
<dbReference type="PROSITE" id="PS50968">
    <property type="entry name" value="BIOTINYL_LIPOYL"/>
    <property type="match status" value="1"/>
</dbReference>
<dbReference type="PATRIC" id="fig|887901.3.peg.1446"/>
<dbReference type="InterPro" id="IPR003016">
    <property type="entry name" value="2-oxoA_DH_lipoyl-BS"/>
</dbReference>
<dbReference type="Pfam" id="PF00364">
    <property type="entry name" value="Biotin_lipoyl"/>
    <property type="match status" value="1"/>
</dbReference>
<dbReference type="GO" id="GO:0005737">
    <property type="term" value="C:cytoplasm"/>
    <property type="evidence" value="ECO:0007669"/>
    <property type="project" value="TreeGrafter"/>
</dbReference>
<dbReference type="PANTHER" id="PTHR43178">
    <property type="entry name" value="DIHYDROLIPOAMIDE ACETYLTRANSFERASE COMPONENT OF PYRUVATE DEHYDROGENASE COMPLEX"/>
    <property type="match status" value="1"/>
</dbReference>
<dbReference type="SUPFAM" id="SSF52777">
    <property type="entry name" value="CoA-dependent acyltransferases"/>
    <property type="match status" value="1"/>
</dbReference>
<dbReference type="InterPro" id="IPR050743">
    <property type="entry name" value="2-oxoacid_DH_E2_comp"/>
</dbReference>
<comment type="caution">
    <text evidence="11">The sequence shown here is derived from an EMBL/GenBank/DDBJ whole genome shotgun (WGS) entry which is preliminary data.</text>
</comment>
<proteinExistence type="inferred from homology"/>
<dbReference type="PROSITE" id="PS00189">
    <property type="entry name" value="LIPOYL"/>
    <property type="match status" value="1"/>
</dbReference>
<evidence type="ECO:0000313" key="12">
    <source>
        <dbReference type="Proteomes" id="UP000023482"/>
    </source>
</evidence>
<dbReference type="EC" id="2.3.1.-" evidence="7"/>
<dbReference type="PANTHER" id="PTHR43178:SF5">
    <property type="entry name" value="LIPOAMIDE ACYLTRANSFERASE COMPONENT OF BRANCHED-CHAIN ALPHA-KETO ACID DEHYDROGENASE COMPLEX, MITOCHONDRIAL"/>
    <property type="match status" value="1"/>
</dbReference>
<dbReference type="PROSITE" id="PS51826">
    <property type="entry name" value="PSBD"/>
    <property type="match status" value="1"/>
</dbReference>
<comment type="similarity">
    <text evidence="2 7">Belongs to the 2-oxoacid dehydrogenase family.</text>
</comment>
<feature type="domain" description="Lipoyl-binding" evidence="9">
    <location>
        <begin position="3"/>
        <end position="78"/>
    </location>
</feature>
<evidence type="ECO:0000259" key="9">
    <source>
        <dbReference type="PROSITE" id="PS50968"/>
    </source>
</evidence>
<protein>
    <recommendedName>
        <fullName evidence="7">Dihydrolipoamide acetyltransferase component of pyruvate dehydrogenase complex</fullName>
        <ecNumber evidence="7">2.3.1.-</ecNumber>
    </recommendedName>
</protein>
<name>Z4WUZ9_9PORP</name>
<dbReference type="InterPro" id="IPR036625">
    <property type="entry name" value="E3-bd_dom_sf"/>
</dbReference>
<keyword evidence="4 7" id="KW-0808">Transferase</keyword>
<keyword evidence="5 7" id="KW-0450">Lipoyl</keyword>
<comment type="cofactor">
    <cofactor evidence="1 7">
        <name>(R)-lipoate</name>
        <dbReference type="ChEBI" id="CHEBI:83088"/>
    </cofactor>
</comment>
<evidence type="ECO:0000259" key="10">
    <source>
        <dbReference type="PROSITE" id="PS51826"/>
    </source>
</evidence>
<evidence type="ECO:0000313" key="11">
    <source>
        <dbReference type="EMBL" id="EWC91605.1"/>
    </source>
</evidence>
<dbReference type="InterPro" id="IPR001078">
    <property type="entry name" value="2-oxoacid_DH_actylTfrase"/>
</dbReference>
<evidence type="ECO:0000256" key="6">
    <source>
        <dbReference type="ARBA" id="ARBA00023315"/>
    </source>
</evidence>
<dbReference type="SUPFAM" id="SSF51230">
    <property type="entry name" value="Single hybrid motif"/>
    <property type="match status" value="1"/>
</dbReference>
<organism evidence="11 12">
    <name type="scientific">Porphyromonas catoniae ATCC 51270</name>
    <dbReference type="NCBI Taxonomy" id="887901"/>
    <lineage>
        <taxon>Bacteria</taxon>
        <taxon>Pseudomonadati</taxon>
        <taxon>Bacteroidota</taxon>
        <taxon>Bacteroidia</taxon>
        <taxon>Bacteroidales</taxon>
        <taxon>Porphyromonadaceae</taxon>
        <taxon>Porphyromonas</taxon>
    </lineage>
</organism>
<dbReference type="Gene3D" id="3.30.559.10">
    <property type="entry name" value="Chloramphenicol acetyltransferase-like domain"/>
    <property type="match status" value="1"/>
</dbReference>
<dbReference type="RefSeq" id="WP_044169403.1">
    <property type="nucleotide sequence ID" value="NZ_JDFF01000024.1"/>
</dbReference>
<dbReference type="Pfam" id="PF00198">
    <property type="entry name" value="2-oxoacid_dh"/>
    <property type="match status" value="1"/>
</dbReference>
<evidence type="ECO:0000256" key="1">
    <source>
        <dbReference type="ARBA" id="ARBA00001938"/>
    </source>
</evidence>
<feature type="compositionally biased region" description="Basic and acidic residues" evidence="8">
    <location>
        <begin position="91"/>
        <end position="106"/>
    </location>
</feature>
<reference evidence="11 12" key="1">
    <citation type="submission" date="2014-01" db="EMBL/GenBank/DDBJ databases">
        <authorList>
            <person name="Durkin A.S."/>
            <person name="McCorrison J."/>
            <person name="Torralba M."/>
            <person name="Gillis M."/>
            <person name="Haft D.H."/>
            <person name="Methe B."/>
            <person name="Sutton G."/>
            <person name="Nelson K.E."/>
        </authorList>
    </citation>
    <scope>NUCLEOTIDE SEQUENCE [LARGE SCALE GENOMIC DNA]</scope>
    <source>
        <strain evidence="11 12">ATCC 51270</strain>
    </source>
</reference>
<dbReference type="Gene3D" id="4.10.320.10">
    <property type="entry name" value="E3-binding domain"/>
    <property type="match status" value="1"/>
</dbReference>
<dbReference type="InterPro" id="IPR011053">
    <property type="entry name" value="Single_hybrid_motif"/>
</dbReference>
<evidence type="ECO:0000256" key="7">
    <source>
        <dbReference type="RuleBase" id="RU003423"/>
    </source>
</evidence>